<feature type="compositionally biased region" description="Polar residues" evidence="1">
    <location>
        <begin position="23"/>
        <end position="35"/>
    </location>
</feature>
<evidence type="ECO:0000313" key="3">
    <source>
        <dbReference type="EMBL" id="KAH7323062.1"/>
    </source>
</evidence>
<dbReference type="EMBL" id="JAGPNK010000004">
    <property type="protein sequence ID" value="KAH7323062.1"/>
    <property type="molecule type" value="Genomic_DNA"/>
</dbReference>
<keyword evidence="2" id="KW-0812">Transmembrane</keyword>
<keyword evidence="2" id="KW-0472">Membrane</keyword>
<comment type="caution">
    <text evidence="3">The sequence shown here is derived from an EMBL/GenBank/DDBJ whole genome shotgun (WGS) entry which is preliminary data.</text>
</comment>
<dbReference type="AlphaFoldDB" id="A0A8K0SW85"/>
<feature type="region of interest" description="Disordered" evidence="1">
    <location>
        <begin position="1"/>
        <end position="52"/>
    </location>
</feature>
<gene>
    <name evidence="3" type="ORF">B0I35DRAFT_459219</name>
</gene>
<evidence type="ECO:0000256" key="2">
    <source>
        <dbReference type="SAM" id="Phobius"/>
    </source>
</evidence>
<reference evidence="3" key="1">
    <citation type="journal article" date="2021" name="Nat. Commun.">
        <title>Genetic determinants of endophytism in the Arabidopsis root mycobiome.</title>
        <authorList>
            <person name="Mesny F."/>
            <person name="Miyauchi S."/>
            <person name="Thiergart T."/>
            <person name="Pickel B."/>
            <person name="Atanasova L."/>
            <person name="Karlsson M."/>
            <person name="Huettel B."/>
            <person name="Barry K.W."/>
            <person name="Haridas S."/>
            <person name="Chen C."/>
            <person name="Bauer D."/>
            <person name="Andreopoulos W."/>
            <person name="Pangilinan J."/>
            <person name="LaButti K."/>
            <person name="Riley R."/>
            <person name="Lipzen A."/>
            <person name="Clum A."/>
            <person name="Drula E."/>
            <person name="Henrissat B."/>
            <person name="Kohler A."/>
            <person name="Grigoriev I.V."/>
            <person name="Martin F.M."/>
            <person name="Hacquard S."/>
        </authorList>
    </citation>
    <scope>NUCLEOTIDE SEQUENCE</scope>
    <source>
        <strain evidence="3">MPI-CAGE-CH-0235</strain>
    </source>
</reference>
<sequence>MQNRVCTSQPPVDPDEDDWDCESASSFGSFTTTHSPLKDTPDADDQPDDEKKDLAAAMAEEQARIRGEWMRFAADISKFRRDLAVARRRAAHNRARIRSVGNDLGFTQPGDEDEDFSDTDFSADEKQDELAGPVTPRRLDGGGVQQQPANGAAVQYRRWFFMALTILAIFFLVDSEACIQNMTKFLESMDITI</sequence>
<proteinExistence type="predicted"/>
<evidence type="ECO:0000256" key="1">
    <source>
        <dbReference type="SAM" id="MobiDB-lite"/>
    </source>
</evidence>
<feature type="compositionally biased region" description="Acidic residues" evidence="1">
    <location>
        <begin position="110"/>
        <end position="122"/>
    </location>
</feature>
<name>A0A8K0SW85_9HYPO</name>
<protein>
    <submittedName>
        <fullName evidence="3">Uncharacterized protein</fullName>
    </submittedName>
</protein>
<feature type="compositionally biased region" description="Polar residues" evidence="1">
    <location>
        <begin position="1"/>
        <end position="10"/>
    </location>
</feature>
<feature type="region of interest" description="Disordered" evidence="1">
    <location>
        <begin position="102"/>
        <end position="146"/>
    </location>
</feature>
<evidence type="ECO:0000313" key="4">
    <source>
        <dbReference type="Proteomes" id="UP000813444"/>
    </source>
</evidence>
<keyword evidence="2" id="KW-1133">Transmembrane helix</keyword>
<accession>A0A8K0SW85</accession>
<feature type="transmembrane region" description="Helical" evidence="2">
    <location>
        <begin position="159"/>
        <end position="179"/>
    </location>
</feature>
<dbReference type="Proteomes" id="UP000813444">
    <property type="component" value="Unassembled WGS sequence"/>
</dbReference>
<organism evidence="3 4">
    <name type="scientific">Stachybotrys elegans</name>
    <dbReference type="NCBI Taxonomy" id="80388"/>
    <lineage>
        <taxon>Eukaryota</taxon>
        <taxon>Fungi</taxon>
        <taxon>Dikarya</taxon>
        <taxon>Ascomycota</taxon>
        <taxon>Pezizomycotina</taxon>
        <taxon>Sordariomycetes</taxon>
        <taxon>Hypocreomycetidae</taxon>
        <taxon>Hypocreales</taxon>
        <taxon>Stachybotryaceae</taxon>
        <taxon>Stachybotrys</taxon>
    </lineage>
</organism>
<keyword evidence="4" id="KW-1185">Reference proteome</keyword>